<accession>A0A212JDV3</accession>
<protein>
    <submittedName>
        <fullName evidence="1">Uncharacterized protein</fullName>
    </submittedName>
</protein>
<sequence length="191" mass="20884">MAMSAIQLSARALLAIGCEPISGFDDGTAEADVAGLLYPGVRDALLSAYPWSFATAQRALAEVAAQPVADFSHAFALPEDFLRALSAGHAGSQRGRGVSYRIHERRIHTDAAAIVLTYVFRPDERTFPPFFDQALIARLAAEFCLPLTENTARSELAAKRAEAEFKLAKSVDAQQQTPNRFEDFTLLEVRR</sequence>
<reference evidence="1" key="1">
    <citation type="submission" date="2016-04" db="EMBL/GenBank/DDBJ databases">
        <authorList>
            <person name="Evans L.H."/>
            <person name="Alamgir A."/>
            <person name="Owens N."/>
            <person name="Weber N.D."/>
            <person name="Virtaneva K."/>
            <person name="Barbian K."/>
            <person name="Babar A."/>
            <person name="Rosenke K."/>
        </authorList>
    </citation>
    <scope>NUCLEOTIDE SEQUENCE</scope>
    <source>
        <strain evidence="1">86</strain>
    </source>
</reference>
<name>A0A212JDV3_9PROT</name>
<proteinExistence type="predicted"/>
<evidence type="ECO:0000313" key="1">
    <source>
        <dbReference type="EMBL" id="SBV97588.1"/>
    </source>
</evidence>
<gene>
    <name evidence="1" type="ORF">KL86APRO_10903</name>
</gene>
<dbReference type="AlphaFoldDB" id="A0A212JDV3"/>
<dbReference type="EMBL" id="FLUO01000001">
    <property type="protein sequence ID" value="SBV97588.1"/>
    <property type="molecule type" value="Genomic_DNA"/>
</dbReference>
<organism evidence="1">
    <name type="scientific">uncultured Alphaproteobacteria bacterium</name>
    <dbReference type="NCBI Taxonomy" id="91750"/>
    <lineage>
        <taxon>Bacteria</taxon>
        <taxon>Pseudomonadati</taxon>
        <taxon>Pseudomonadota</taxon>
        <taxon>Alphaproteobacteria</taxon>
        <taxon>environmental samples</taxon>
    </lineage>
</organism>